<dbReference type="InterPro" id="IPR058148">
    <property type="entry name" value="M949_RS01915-like_dom"/>
</dbReference>
<accession>A0AAT9H7A1</accession>
<evidence type="ECO:0000313" key="1">
    <source>
        <dbReference type="EMBL" id="BFM45341.1"/>
    </source>
</evidence>
<dbReference type="NCBIfam" id="NF046077">
    <property type="entry name" value="LPS_M949_RS01915"/>
    <property type="match status" value="1"/>
</dbReference>
<sequence length="233" mass="26825">MKKRILILILLSAILISCKQETKQLKIGSENEKAIEPKNEDLQIMDIDSSQFPKSLKYEGFIKDAVRWKDKLGDNIVITTETGNSRNEKFQHEFDESGDAELFGYHFLVKNNQVIQTWKVYDYIADCPVDIVASFVKNTFKITDLNHNGIAEVWLMYKIVCHGDVSPCEMKIIMYEGKQKFAMRGESKVQVGIDDNGEKTFEGGNYKFDSAFEKSPKVFRNYALNLWNRGIIN</sequence>
<protein>
    <recommendedName>
        <fullName evidence="2">Lipoprotein</fullName>
    </recommendedName>
</protein>
<evidence type="ECO:0008006" key="2">
    <source>
        <dbReference type="Google" id="ProtNLM"/>
    </source>
</evidence>
<dbReference type="AlphaFoldDB" id="A0AAT9H7A1"/>
<proteinExistence type="predicted"/>
<organism evidence="1">
    <name type="scientific">Flavobacterium sp. CFS9</name>
    <dbReference type="NCBI Taxonomy" id="3143118"/>
    <lineage>
        <taxon>Bacteria</taxon>
        <taxon>Pseudomonadati</taxon>
        <taxon>Bacteroidota</taxon>
        <taxon>Flavobacteriia</taxon>
        <taxon>Flavobacteriales</taxon>
        <taxon>Flavobacteriaceae</taxon>
        <taxon>Flavobacterium</taxon>
    </lineage>
</organism>
<dbReference type="RefSeq" id="WP_369616339.1">
    <property type="nucleotide sequence ID" value="NZ_AP031573.1"/>
</dbReference>
<name>A0AAT9H7A1_9FLAO</name>
<reference evidence="1" key="1">
    <citation type="submission" date="2024-05" db="EMBL/GenBank/DDBJ databases">
        <title>Whole-Genome Sequence of CFS9, a Potential Fish Probiotic Isolated from the Body Surface of Silurus asotus.</title>
        <authorList>
            <person name="Kojima M."/>
            <person name="Tobioka K."/>
            <person name="Yokota K."/>
            <person name="Nakatani H."/>
            <person name="Hori K."/>
            <person name="Tamaru Y."/>
            <person name="Okazaki F."/>
        </authorList>
    </citation>
    <scope>NUCLEOTIDE SEQUENCE</scope>
    <source>
        <strain evidence="1">CFS9</strain>
    </source>
</reference>
<dbReference type="EMBL" id="AP031573">
    <property type="protein sequence ID" value="BFM45341.1"/>
    <property type="molecule type" value="Genomic_DNA"/>
</dbReference>
<dbReference type="PROSITE" id="PS51257">
    <property type="entry name" value="PROKAR_LIPOPROTEIN"/>
    <property type="match status" value="1"/>
</dbReference>
<gene>
    <name evidence="1" type="ORF">CFS9_39820</name>
</gene>